<reference evidence="2 3" key="1">
    <citation type="submission" date="2017-11" db="EMBL/GenBank/DDBJ databases">
        <title>Comparative genomics of Botrytis spp.</title>
        <authorList>
            <person name="Valero-Jimenez C.A."/>
            <person name="Tapia P."/>
            <person name="Veloso J."/>
            <person name="Silva-Moreno E."/>
            <person name="Staats M."/>
            <person name="Valdes J.H."/>
            <person name="Van Kan J.A.L."/>
        </authorList>
    </citation>
    <scope>NUCLEOTIDE SEQUENCE [LARGE SCALE GENOMIC DNA]</scope>
    <source>
        <strain evidence="2 3">MUCL2830</strain>
    </source>
</reference>
<gene>
    <name evidence="2" type="ORF">BOTCAL_0350g00030</name>
</gene>
<keyword evidence="1" id="KW-1133">Transmembrane helix</keyword>
<protein>
    <submittedName>
        <fullName evidence="2">Uncharacterized protein</fullName>
    </submittedName>
</protein>
<proteinExistence type="predicted"/>
<comment type="caution">
    <text evidence="2">The sequence shown here is derived from an EMBL/GenBank/DDBJ whole genome shotgun (WGS) entry which is preliminary data.</text>
</comment>
<dbReference type="OrthoDB" id="3537340at2759"/>
<accession>A0A4Y8CUW5</accession>
<evidence type="ECO:0000313" key="3">
    <source>
        <dbReference type="Proteomes" id="UP000297299"/>
    </source>
</evidence>
<name>A0A4Y8CUW5_9HELO</name>
<keyword evidence="3" id="KW-1185">Reference proteome</keyword>
<keyword evidence="1" id="KW-0472">Membrane</keyword>
<dbReference type="AlphaFoldDB" id="A0A4Y8CUW5"/>
<evidence type="ECO:0000313" key="2">
    <source>
        <dbReference type="EMBL" id="TEY44425.1"/>
    </source>
</evidence>
<keyword evidence="1" id="KW-0812">Transmembrane</keyword>
<evidence type="ECO:0000256" key="1">
    <source>
        <dbReference type="SAM" id="Phobius"/>
    </source>
</evidence>
<sequence>MPSNMTNPLQSEKCLKHGHFMYSLNSSAVKSIFWVLLIVLIMLTIASNAFTKSAHIAIYLPKTTLNQ</sequence>
<dbReference type="EMBL" id="PHWZ01000349">
    <property type="protein sequence ID" value="TEY44425.1"/>
    <property type="molecule type" value="Genomic_DNA"/>
</dbReference>
<organism evidence="2 3">
    <name type="scientific">Botryotinia calthae</name>
    <dbReference type="NCBI Taxonomy" id="38488"/>
    <lineage>
        <taxon>Eukaryota</taxon>
        <taxon>Fungi</taxon>
        <taxon>Dikarya</taxon>
        <taxon>Ascomycota</taxon>
        <taxon>Pezizomycotina</taxon>
        <taxon>Leotiomycetes</taxon>
        <taxon>Helotiales</taxon>
        <taxon>Sclerotiniaceae</taxon>
        <taxon>Botryotinia</taxon>
    </lineage>
</organism>
<dbReference type="Proteomes" id="UP000297299">
    <property type="component" value="Unassembled WGS sequence"/>
</dbReference>
<feature type="transmembrane region" description="Helical" evidence="1">
    <location>
        <begin position="31"/>
        <end position="50"/>
    </location>
</feature>